<reference evidence="1 2" key="1">
    <citation type="submission" date="2015-03" db="EMBL/GenBank/DDBJ databases">
        <authorList>
            <person name="Murphy D."/>
        </authorList>
    </citation>
    <scope>NUCLEOTIDE SEQUENCE [LARGE SCALE GENOMIC DNA]</scope>
    <source>
        <strain evidence="1 2">D16</strain>
    </source>
</reference>
<accession>A0A0U1DG49</accession>
<name>A0A0U1DG49_9MYCO</name>
<evidence type="ECO:0000313" key="2">
    <source>
        <dbReference type="Proteomes" id="UP000182227"/>
    </source>
</evidence>
<gene>
    <name evidence="1" type="ORF">BN970_03316</name>
</gene>
<dbReference type="EMBL" id="CTEF01000002">
    <property type="protein sequence ID" value="CQD15760.1"/>
    <property type="molecule type" value="Genomic_DNA"/>
</dbReference>
<sequence>MTTAIALPSLKLSESERDSAALLRAQLQRVALKNKFKADLYEASTALRISGSRPQLGCRG</sequence>
<proteinExistence type="predicted"/>
<organism evidence="1 2">
    <name type="scientific">Mycolicibacterium conceptionense</name>
    <dbReference type="NCBI Taxonomy" id="451644"/>
    <lineage>
        <taxon>Bacteria</taxon>
        <taxon>Bacillati</taxon>
        <taxon>Actinomycetota</taxon>
        <taxon>Actinomycetes</taxon>
        <taxon>Mycobacteriales</taxon>
        <taxon>Mycobacteriaceae</taxon>
        <taxon>Mycolicibacterium</taxon>
    </lineage>
</organism>
<protein>
    <submittedName>
        <fullName evidence="1">Uncharacterized protein</fullName>
    </submittedName>
</protein>
<dbReference type="AlphaFoldDB" id="A0A0U1DG49"/>
<dbReference type="Proteomes" id="UP000182227">
    <property type="component" value="Unassembled WGS sequence"/>
</dbReference>
<evidence type="ECO:0000313" key="1">
    <source>
        <dbReference type="EMBL" id="CQD15760.1"/>
    </source>
</evidence>